<proteinExistence type="predicted"/>
<comment type="caution">
    <text evidence="1">The sequence shown here is derived from an EMBL/GenBank/DDBJ whole genome shotgun (WGS) entry which is preliminary data.</text>
</comment>
<organism evidence="1 2">
    <name type="scientific">Frankliniella fusca</name>
    <dbReference type="NCBI Taxonomy" id="407009"/>
    <lineage>
        <taxon>Eukaryota</taxon>
        <taxon>Metazoa</taxon>
        <taxon>Ecdysozoa</taxon>
        <taxon>Arthropoda</taxon>
        <taxon>Hexapoda</taxon>
        <taxon>Insecta</taxon>
        <taxon>Pterygota</taxon>
        <taxon>Neoptera</taxon>
        <taxon>Paraneoptera</taxon>
        <taxon>Thysanoptera</taxon>
        <taxon>Terebrantia</taxon>
        <taxon>Thripoidea</taxon>
        <taxon>Thripidae</taxon>
        <taxon>Frankliniella</taxon>
    </lineage>
</organism>
<evidence type="ECO:0000313" key="2">
    <source>
        <dbReference type="Proteomes" id="UP001219518"/>
    </source>
</evidence>
<gene>
    <name evidence="1" type="ORF">KUF71_019569</name>
</gene>
<protein>
    <submittedName>
        <fullName evidence="1">Flap endonuclease 1</fullName>
    </submittedName>
</protein>
<reference evidence="1" key="2">
    <citation type="journal article" date="2023" name="BMC Genomics">
        <title>Pest status, molecular evolution, and epigenetic factors derived from the genome assembly of Frankliniella fusca, a thysanopteran phytovirus vector.</title>
        <authorList>
            <person name="Catto M.A."/>
            <person name="Labadie P.E."/>
            <person name="Jacobson A.L."/>
            <person name="Kennedy G.G."/>
            <person name="Srinivasan R."/>
            <person name="Hunt B.G."/>
        </authorList>
    </citation>
    <scope>NUCLEOTIDE SEQUENCE</scope>
    <source>
        <strain evidence="1">PL_HMW_Pooled</strain>
    </source>
</reference>
<evidence type="ECO:0000313" key="1">
    <source>
        <dbReference type="EMBL" id="KAK3929728.1"/>
    </source>
</evidence>
<reference evidence="1" key="1">
    <citation type="submission" date="2021-07" db="EMBL/GenBank/DDBJ databases">
        <authorList>
            <person name="Catto M.A."/>
            <person name="Jacobson A."/>
            <person name="Kennedy G."/>
            <person name="Labadie P."/>
            <person name="Hunt B.G."/>
            <person name="Srinivasan R."/>
        </authorList>
    </citation>
    <scope>NUCLEOTIDE SEQUENCE</scope>
    <source>
        <strain evidence="1">PL_HMW_Pooled</strain>
        <tissue evidence="1">Head</tissue>
    </source>
</reference>
<keyword evidence="1" id="KW-0255">Endonuclease</keyword>
<dbReference type="GO" id="GO:0004519">
    <property type="term" value="F:endonuclease activity"/>
    <property type="evidence" value="ECO:0007669"/>
    <property type="project" value="UniProtKB-KW"/>
</dbReference>
<dbReference type="Proteomes" id="UP001219518">
    <property type="component" value="Unassembled WGS sequence"/>
</dbReference>
<name>A0AAE1HYJ2_9NEOP</name>
<dbReference type="EMBL" id="JAHWGI010001403">
    <property type="protein sequence ID" value="KAK3929728.1"/>
    <property type="molecule type" value="Genomic_DNA"/>
</dbReference>
<keyword evidence="2" id="KW-1185">Reference proteome</keyword>
<keyword evidence="1" id="KW-0540">Nuclease</keyword>
<dbReference type="PANTHER" id="PTHR46704">
    <property type="entry name" value="CXC DOMAIN-CONTAINING PROTEIN-RELATED"/>
    <property type="match status" value="1"/>
</dbReference>
<accession>A0AAE1HYJ2</accession>
<dbReference type="PANTHER" id="PTHR46704:SF1">
    <property type="entry name" value="TELOMERE LENGTH REGULATION PROTEIN TEL2 HOMOLOG"/>
    <property type="match status" value="1"/>
</dbReference>
<keyword evidence="1" id="KW-0378">Hydrolase</keyword>
<sequence>MERCVLCDNSVLKKRDTVIVREGLKTIVLVSLHVKKDGVAQKIKDLPEVEVHVVCRNKYTHHVDLKALQNKENVPLIKRRSSDLAFEFEKHCFICGKIATDDFGSKLPLKSRRVIHFVRTDESKQSFIKRAVERNDEKGSLVNGRLNSVLDIKSAKCRYHADCQREFFLVRTDFVTPTRGRPKDTKKDDAFKALCAELEEDDECQFSISDLAKRLDEIAGEEVYSTQYLKTKLKAQYPTSGHITDFSGKHSVFCFKGLADSFVYQKWAEEKSSSAEDMRSKVVKQAGKILREEIRSKAFDMENYFCGGDMNEEYIVPDLLRTFLAELITHKSKQAERTAEAIAHAAMQACRPRSFISPILLGVGVYIHRHIGSRHVIDILHSLGFSASYGEVQKFLLSATTADLPSECENFGSFLQFVFDNADYNVRTIDGYNTFHNMGGIKVTTPAGNSCLPYTIPRHKKSEGVQELTTGRMQVLDYSRPATPGLKSVKVRELAYLRRSETESWKSATSLDYLWMASYTVKPYLTPRPSWNGFMQVAMGGTAVAFDVSSVQALPFINLDPGNLSCIFTALSFAVAQSRKQHQNSCVVTFDQPLYVKAVEIATAVKQEGILDGLVVMLGSFHTVMSYMGAIGRIMSGSGLEELWETAYAANTVKQMVGGHAYSRAVRAHMLAHLALGLEIMKQEDIKLEQITNDIEKLHTDLLNSSTTPEEAAASDTAEFIYEIVDLTCKKLADKNWTASLWISYFQMVNILRCYIRAERTGDWELYLQSATAMIPYFHAAGHLNYAKAAHLHMQHMEDLALSMDPQDYEFFTRRGYFVARRSQRFWAGLALDLTIEQFLMRAIKSEGGLTRGRGITDSTLAKWIEGIPHCIPICNALESFCSVKSCKSEQHVELRDSRIERDLTDLEKFCKWFEANHPFEDRPSDQLVSLSTGLIADKTVNCDNALAIGKSCMESMIDDNFFDVKLRRSKQVKPLSSMSPAVNVRGEKTDINPIQLLNRIICVQDRLETPLSEFLSYELAPLPLSLFDKGSLRKNSKCTLEKAIQRVSPCSNSTPVTSVYVIDGGYLLHAAPWPHPAKNYEEVCDSYVRFVKRRFPHSSTIVFDGYEGRPSTKSVEQQRRAAVKTSHNLNIALSIEVRTSKDNFLGNGHNKSELIKILSPMLIREGFQVHQAESDADTLISNTAIELSKTNSHVTVFASDTDVLTLLVALAPSESSLSMTIPGINGKPNRVHIIKEVQQRLGAAKETILLVHAMTGCDTTSGFFGKGKTGLLNLAMADSTKSEMKAFNEAMKIFYEPGISQADVATAGEIIIIALYSGKLQCPTLDNLRGLLYKKNVGKQKLGDKFDFRSLPPTSDGAKCHSLRVYHQVQSWLGNDLPPDEWGWKTVGADLFPVTMGNDPAPQCLLKMVRCGCKKGCQRGCECRRAGLPCTEMCCVCSGVDCSNAPQFVHESQDSEEVDDPAEAG</sequence>